<dbReference type="PROSITE" id="PS50294">
    <property type="entry name" value="WD_REPEATS_REGION"/>
    <property type="match status" value="3"/>
</dbReference>
<dbReference type="InterPro" id="IPR019775">
    <property type="entry name" value="WD40_repeat_CS"/>
</dbReference>
<dbReference type="EMBL" id="CP092867">
    <property type="protein sequence ID" value="UYV67740.1"/>
    <property type="molecule type" value="Genomic_DNA"/>
</dbReference>
<feature type="repeat" description="WD" evidence="10">
    <location>
        <begin position="165"/>
        <end position="206"/>
    </location>
</feature>
<dbReference type="InterPro" id="IPR015943">
    <property type="entry name" value="WD40/YVTN_repeat-like_dom_sf"/>
</dbReference>
<dbReference type="PANTHER" id="PTHR37984:SF8">
    <property type="entry name" value="CCHC-TYPE DOMAIN-CONTAINING PROTEIN"/>
    <property type="match status" value="1"/>
</dbReference>
<dbReference type="InterPro" id="IPR012337">
    <property type="entry name" value="RNaseH-like_sf"/>
</dbReference>
<evidence type="ECO:0000313" key="14">
    <source>
        <dbReference type="EMBL" id="UYV67740.1"/>
    </source>
</evidence>
<dbReference type="SUPFAM" id="SSF50978">
    <property type="entry name" value="WD40 repeat-like"/>
    <property type="match status" value="1"/>
</dbReference>
<dbReference type="PRINTS" id="PR00320">
    <property type="entry name" value="GPROTEINBRPT"/>
</dbReference>
<keyword evidence="6" id="KW-0677">Repeat</keyword>
<dbReference type="Pfam" id="PF00400">
    <property type="entry name" value="WD40"/>
    <property type="match status" value="4"/>
</dbReference>
<evidence type="ECO:0000256" key="1">
    <source>
        <dbReference type="ARBA" id="ARBA00012493"/>
    </source>
</evidence>
<keyword evidence="4" id="KW-0548">Nucleotidyltransferase</keyword>
<dbReference type="InterPro" id="IPR041588">
    <property type="entry name" value="Integrase_H2C2"/>
</dbReference>
<dbReference type="InterPro" id="IPR043502">
    <property type="entry name" value="DNA/RNA_pol_sf"/>
</dbReference>
<evidence type="ECO:0000256" key="11">
    <source>
        <dbReference type="SAM" id="Coils"/>
    </source>
</evidence>
<feature type="repeat" description="WD" evidence="10">
    <location>
        <begin position="39"/>
        <end position="80"/>
    </location>
</feature>
<keyword evidence="2 10" id="KW-0853">WD repeat</keyword>
<dbReference type="PROSITE" id="PS50878">
    <property type="entry name" value="RT_POL"/>
    <property type="match status" value="1"/>
</dbReference>
<name>A0ABY6KKQ1_9ARAC</name>
<evidence type="ECO:0000256" key="2">
    <source>
        <dbReference type="ARBA" id="ARBA00022574"/>
    </source>
</evidence>
<dbReference type="Pfam" id="PF00078">
    <property type="entry name" value="RVT_1"/>
    <property type="match status" value="1"/>
</dbReference>
<dbReference type="Gene3D" id="3.30.70.270">
    <property type="match status" value="1"/>
</dbReference>
<dbReference type="Gene3D" id="2.130.10.10">
    <property type="entry name" value="YVTN repeat-like/Quinoprotein amine dehydrogenase"/>
    <property type="match status" value="1"/>
</dbReference>
<keyword evidence="8" id="KW-0378">Hydrolase</keyword>
<dbReference type="PANTHER" id="PTHR37984">
    <property type="entry name" value="PROTEIN CBG26694"/>
    <property type="match status" value="1"/>
</dbReference>
<dbReference type="InterPro" id="IPR001680">
    <property type="entry name" value="WD40_rpt"/>
</dbReference>
<protein>
    <recommendedName>
        <fullName evidence="1">RNA-directed DNA polymerase</fullName>
        <ecNumber evidence="1">2.7.7.49</ecNumber>
    </recommendedName>
</protein>
<dbReference type="InterPro" id="IPR036397">
    <property type="entry name" value="RNaseH_sf"/>
</dbReference>
<organism evidence="14 15">
    <name type="scientific">Cordylochernes scorpioides</name>
    <dbReference type="NCBI Taxonomy" id="51811"/>
    <lineage>
        <taxon>Eukaryota</taxon>
        <taxon>Metazoa</taxon>
        <taxon>Ecdysozoa</taxon>
        <taxon>Arthropoda</taxon>
        <taxon>Chelicerata</taxon>
        <taxon>Arachnida</taxon>
        <taxon>Pseudoscorpiones</taxon>
        <taxon>Cheliferoidea</taxon>
        <taxon>Chernetidae</taxon>
        <taxon>Cordylochernes</taxon>
    </lineage>
</organism>
<dbReference type="InterPro" id="IPR043128">
    <property type="entry name" value="Rev_trsase/Diguanyl_cyclase"/>
</dbReference>
<gene>
    <name evidence="14" type="ORF">LAZ67_5001832</name>
</gene>
<dbReference type="Pfam" id="PF17921">
    <property type="entry name" value="Integrase_H2C2"/>
    <property type="match status" value="1"/>
</dbReference>
<evidence type="ECO:0000256" key="10">
    <source>
        <dbReference type="PROSITE-ProRule" id="PRU00221"/>
    </source>
</evidence>
<keyword evidence="5" id="KW-0540">Nuclease</keyword>
<dbReference type="CDD" id="cd09274">
    <property type="entry name" value="RNase_HI_RT_Ty3"/>
    <property type="match status" value="1"/>
</dbReference>
<dbReference type="PROSITE" id="PS50994">
    <property type="entry name" value="INTEGRASE"/>
    <property type="match status" value="1"/>
</dbReference>
<dbReference type="SMART" id="SM00320">
    <property type="entry name" value="WD40"/>
    <property type="match status" value="5"/>
</dbReference>
<evidence type="ECO:0000256" key="4">
    <source>
        <dbReference type="ARBA" id="ARBA00022695"/>
    </source>
</evidence>
<evidence type="ECO:0000256" key="8">
    <source>
        <dbReference type="ARBA" id="ARBA00022801"/>
    </source>
</evidence>
<dbReference type="Gene3D" id="1.10.340.70">
    <property type="match status" value="1"/>
</dbReference>
<dbReference type="InterPro" id="IPR036322">
    <property type="entry name" value="WD40_repeat_dom_sf"/>
</dbReference>
<dbReference type="InterPro" id="IPR020472">
    <property type="entry name" value="WD40_PAC1"/>
</dbReference>
<evidence type="ECO:0000256" key="5">
    <source>
        <dbReference type="ARBA" id="ARBA00022722"/>
    </source>
</evidence>
<feature type="repeat" description="WD" evidence="10">
    <location>
        <begin position="122"/>
        <end position="157"/>
    </location>
</feature>
<reference evidence="14 15" key="1">
    <citation type="submission" date="2022-01" db="EMBL/GenBank/DDBJ databases">
        <title>A chromosomal length assembly of Cordylochernes scorpioides.</title>
        <authorList>
            <person name="Zeh D."/>
            <person name="Zeh J."/>
        </authorList>
    </citation>
    <scope>NUCLEOTIDE SEQUENCE [LARGE SCALE GENOMIC DNA]</scope>
    <source>
        <strain evidence="14">IN4F17</strain>
        <tissue evidence="14">Whole Body</tissue>
    </source>
</reference>
<dbReference type="SUPFAM" id="SSF56672">
    <property type="entry name" value="DNA/RNA polymerases"/>
    <property type="match status" value="1"/>
</dbReference>
<evidence type="ECO:0000256" key="9">
    <source>
        <dbReference type="ARBA" id="ARBA00022918"/>
    </source>
</evidence>
<dbReference type="Gene3D" id="3.10.10.10">
    <property type="entry name" value="HIV Type 1 Reverse Transcriptase, subunit A, domain 1"/>
    <property type="match status" value="1"/>
</dbReference>
<dbReference type="Pfam" id="PF17917">
    <property type="entry name" value="RT_RNaseH"/>
    <property type="match status" value="1"/>
</dbReference>
<sequence>MSDHLELRGILRGHNGQKFDHMEYHWGDETNYGIPHKRLKGHGHFVSDCTTSVDGTYALSGSWDKTMRLWDLNAGVSIRRFVGHKNDVTSVSMSADSKIIASGSRDKTVKIWNTNGDRKFDYEDHTEWVSAVRILPNETRDLVSAVWDKQVNLWNMERCRLKARYVGHRHQVNALAVSPDGNICLSGSKDGKILMWDTKEHKHLATMDNNESVESLAINPSKYYMSSTCGPAIKLWDLDHKTLVDEIRSEVTATRSRQPDCISQAWSTDGTTLYAGYTDATQKDGESIDSFITELKGLSTSCEFESQKDSLIRDRIVYGIQDKALQERLLREPNLTLLKAIEMCKTDEISKQQIKIMQNNQNICQIRKYEKKHSPKQNQESEKEFKCQREKVKAELERMEKLDIIEKVEEPSEWTHPIVVVQKPSGDVRICMDPRELNKYVQRERYILPTAETIFSELKGATVFSLFDASSAFWQVPLDKESTNLCTIATPFGRFRFKRLPYGLNSASEVFQRCINNILSGLQGTACYMDDILIYGSTMEEHNRNLETVLRRLEENNVKLNAKKQQIAVDKVNFLGHIISRDGIAIQASRAEAIQKLKRPENKTEVQRFLVLMQGGQAIEYASFSLNATQRKYAQIEKELLAIVFGCERFQYYIWGNDVIVETDHKPLLSIVKKPLEKLSPRLQRMVLRLMRFQISLKFTPGKNMFVADHLSRDPLKDEVDTSYLEGQTESVHMLLVTTDEKIKRLQKETHGDHTLIQLIEYAKNGWPKYKTKVCDEAKPYWQFQDEIHVSDGIVYKGNCIVVPSTLRKEILQVVHSSHQGIAASKEKARSAFYWPGMITQVENEVEKCRTCQEYSRKNPEESRIAHEIPEFPWEKIAVDFMEKYEFKHPTSSPKYPRSNGQVERTIQTIKELIIKAVKSGRDPNLALMEFNNTPKYDLPSPTQMLMGRSVRTLRHTPDNS</sequence>
<evidence type="ECO:0000259" key="12">
    <source>
        <dbReference type="PROSITE" id="PS50878"/>
    </source>
</evidence>
<dbReference type="InterPro" id="IPR001584">
    <property type="entry name" value="Integrase_cat-core"/>
</dbReference>
<feature type="domain" description="Integrase catalytic" evidence="13">
    <location>
        <begin position="870"/>
        <end position="961"/>
    </location>
</feature>
<dbReference type="PROSITE" id="PS00678">
    <property type="entry name" value="WD_REPEATS_1"/>
    <property type="match status" value="2"/>
</dbReference>
<dbReference type="Gene3D" id="3.30.420.10">
    <property type="entry name" value="Ribonuclease H-like superfamily/Ribonuclease H"/>
    <property type="match status" value="1"/>
</dbReference>
<dbReference type="InterPro" id="IPR000477">
    <property type="entry name" value="RT_dom"/>
</dbReference>
<keyword evidence="15" id="KW-1185">Reference proteome</keyword>
<evidence type="ECO:0000259" key="13">
    <source>
        <dbReference type="PROSITE" id="PS50994"/>
    </source>
</evidence>
<feature type="domain" description="Reverse transcriptase" evidence="12">
    <location>
        <begin position="402"/>
        <end position="579"/>
    </location>
</feature>
<keyword evidence="7" id="KW-0255">Endonuclease</keyword>
<keyword evidence="9" id="KW-0695">RNA-directed DNA polymerase</keyword>
<dbReference type="InterPro" id="IPR050951">
    <property type="entry name" value="Retrovirus_Pol_polyprotein"/>
</dbReference>
<dbReference type="Proteomes" id="UP001235939">
    <property type="component" value="Chromosome 05"/>
</dbReference>
<dbReference type="EC" id="2.7.7.49" evidence="1"/>
<feature type="repeat" description="WD" evidence="10">
    <location>
        <begin position="81"/>
        <end position="122"/>
    </location>
</feature>
<dbReference type="InterPro" id="IPR041373">
    <property type="entry name" value="RT_RNaseH"/>
</dbReference>
<evidence type="ECO:0000313" key="15">
    <source>
        <dbReference type="Proteomes" id="UP001235939"/>
    </source>
</evidence>
<evidence type="ECO:0000256" key="7">
    <source>
        <dbReference type="ARBA" id="ARBA00022759"/>
    </source>
</evidence>
<dbReference type="CDD" id="cd00200">
    <property type="entry name" value="WD40"/>
    <property type="match status" value="1"/>
</dbReference>
<dbReference type="PROSITE" id="PS50082">
    <property type="entry name" value="WD_REPEATS_2"/>
    <property type="match status" value="4"/>
</dbReference>
<evidence type="ECO:0000256" key="3">
    <source>
        <dbReference type="ARBA" id="ARBA00022679"/>
    </source>
</evidence>
<keyword evidence="11" id="KW-0175">Coiled coil</keyword>
<keyword evidence="3" id="KW-0808">Transferase</keyword>
<feature type="coiled-coil region" evidence="11">
    <location>
        <begin position="536"/>
        <end position="570"/>
    </location>
</feature>
<evidence type="ECO:0000256" key="6">
    <source>
        <dbReference type="ARBA" id="ARBA00022737"/>
    </source>
</evidence>
<dbReference type="CDD" id="cd01647">
    <property type="entry name" value="RT_LTR"/>
    <property type="match status" value="1"/>
</dbReference>
<dbReference type="SUPFAM" id="SSF53098">
    <property type="entry name" value="Ribonuclease H-like"/>
    <property type="match status" value="1"/>
</dbReference>
<accession>A0ABY6KKQ1</accession>
<proteinExistence type="predicted"/>